<evidence type="ECO:0000313" key="2">
    <source>
        <dbReference type="EMBL" id="OKL59393.1"/>
    </source>
</evidence>
<name>A0A225AJ66_TALAT</name>
<feature type="compositionally biased region" description="Basic and acidic residues" evidence="1">
    <location>
        <begin position="36"/>
        <end position="45"/>
    </location>
</feature>
<dbReference type="Proteomes" id="UP000214365">
    <property type="component" value="Unassembled WGS sequence"/>
</dbReference>
<comment type="caution">
    <text evidence="2">The sequence shown here is derived from an EMBL/GenBank/DDBJ whole genome shotgun (WGS) entry which is preliminary data.</text>
</comment>
<feature type="compositionally biased region" description="Polar residues" evidence="1">
    <location>
        <begin position="16"/>
        <end position="35"/>
    </location>
</feature>
<proteinExistence type="predicted"/>
<organism evidence="2 3">
    <name type="scientific">Talaromyces atroroseus</name>
    <dbReference type="NCBI Taxonomy" id="1441469"/>
    <lineage>
        <taxon>Eukaryota</taxon>
        <taxon>Fungi</taxon>
        <taxon>Dikarya</taxon>
        <taxon>Ascomycota</taxon>
        <taxon>Pezizomycotina</taxon>
        <taxon>Eurotiomycetes</taxon>
        <taxon>Eurotiomycetidae</taxon>
        <taxon>Eurotiales</taxon>
        <taxon>Trichocomaceae</taxon>
        <taxon>Talaromyces</taxon>
        <taxon>Talaromyces sect. Trachyspermi</taxon>
    </lineage>
</organism>
<dbReference type="AlphaFoldDB" id="A0A225AJ66"/>
<dbReference type="EMBL" id="LFMY01000007">
    <property type="protein sequence ID" value="OKL59393.1"/>
    <property type="molecule type" value="Genomic_DNA"/>
</dbReference>
<sequence>MTDLTDIAHRAEKDLNSYQKKQGVGQQSVSATESGVNEHVERDFPGAEVRYGNDVSTGGSGSRKIPPREGGDFDARGRMTEAKHFEGPGGPEDKMKIVQERRPGDDGVPVQRTNF</sequence>
<feature type="compositionally biased region" description="Basic and acidic residues" evidence="1">
    <location>
        <begin position="1"/>
        <end position="15"/>
    </location>
</feature>
<evidence type="ECO:0000313" key="3">
    <source>
        <dbReference type="Proteomes" id="UP000214365"/>
    </source>
</evidence>
<dbReference type="OrthoDB" id="3359339at2759"/>
<evidence type="ECO:0000256" key="1">
    <source>
        <dbReference type="SAM" id="MobiDB-lite"/>
    </source>
</evidence>
<gene>
    <name evidence="2" type="ORF">UA08_05447</name>
</gene>
<accession>A0A225AJ66</accession>
<reference evidence="2 3" key="1">
    <citation type="submission" date="2015-06" db="EMBL/GenBank/DDBJ databases">
        <title>Talaromyces atroroseus IBT 11181 draft genome.</title>
        <authorList>
            <person name="Rasmussen K.B."/>
            <person name="Rasmussen S."/>
            <person name="Petersen B."/>
            <person name="Sicheritz-Ponten T."/>
            <person name="Mortensen U.H."/>
            <person name="Thrane U."/>
        </authorList>
    </citation>
    <scope>NUCLEOTIDE SEQUENCE [LARGE SCALE GENOMIC DNA]</scope>
    <source>
        <strain evidence="2 3">IBT 11181</strain>
    </source>
</reference>
<dbReference type="RefSeq" id="XP_020119514.1">
    <property type="nucleotide sequence ID" value="XM_020267770.1"/>
</dbReference>
<feature type="compositionally biased region" description="Basic and acidic residues" evidence="1">
    <location>
        <begin position="66"/>
        <end position="105"/>
    </location>
</feature>
<keyword evidence="3" id="KW-1185">Reference proteome</keyword>
<feature type="region of interest" description="Disordered" evidence="1">
    <location>
        <begin position="1"/>
        <end position="115"/>
    </location>
</feature>
<dbReference type="GeneID" id="31005203"/>
<protein>
    <submittedName>
        <fullName evidence="2">Uncharacterized protein</fullName>
    </submittedName>
</protein>